<name>A0A1M6J272_9BACT</name>
<dbReference type="OrthoDB" id="1120867at2"/>
<protein>
    <submittedName>
        <fullName evidence="1">Uncharacterized protein</fullName>
    </submittedName>
</protein>
<accession>A0A1M6J272</accession>
<evidence type="ECO:0000313" key="1">
    <source>
        <dbReference type="EMBL" id="SHJ40786.1"/>
    </source>
</evidence>
<sequence>MKHKHLWIIFLAIQFFFVFQVKGQEQQKDTTSVPRSMKEKGDLQLQSVQPTPKLAMPELGSMDESFQGTPIDQKIASFNFNRELKYLNALNGDSSFMFLPLYPGLGDYQNFGGTLGSFNLSDKLALDYGAFISAQYGYLFSSKQIVLGSNFLLSYAITNKLQFQTWGQYVTPGNSSDPTFDMRTFFPTTNFGAGLQYDSNEKTKIKVGIEYQYDQSDKTWKPESGGKVLLKF</sequence>
<proteinExistence type="predicted"/>
<evidence type="ECO:0000313" key="2">
    <source>
        <dbReference type="Proteomes" id="UP000184050"/>
    </source>
</evidence>
<dbReference type="RefSeq" id="WP_139279572.1">
    <property type="nucleotide sequence ID" value="NZ_FQZE01000018.1"/>
</dbReference>
<dbReference type="STRING" id="1168035.SAMN05444280_11883"/>
<dbReference type="Proteomes" id="UP000184050">
    <property type="component" value="Unassembled WGS sequence"/>
</dbReference>
<reference evidence="1 2" key="1">
    <citation type="submission" date="2016-11" db="EMBL/GenBank/DDBJ databases">
        <authorList>
            <person name="Jaros S."/>
            <person name="Januszkiewicz K."/>
            <person name="Wedrychowicz H."/>
        </authorList>
    </citation>
    <scope>NUCLEOTIDE SEQUENCE [LARGE SCALE GENOMIC DNA]</scope>
    <source>
        <strain evidence="1 2">DSM 27063</strain>
    </source>
</reference>
<dbReference type="AlphaFoldDB" id="A0A1M6J272"/>
<organism evidence="1 2">
    <name type="scientific">Tangfeifania diversioriginum</name>
    <dbReference type="NCBI Taxonomy" id="1168035"/>
    <lineage>
        <taxon>Bacteria</taxon>
        <taxon>Pseudomonadati</taxon>
        <taxon>Bacteroidota</taxon>
        <taxon>Bacteroidia</taxon>
        <taxon>Marinilabiliales</taxon>
        <taxon>Prolixibacteraceae</taxon>
        <taxon>Tangfeifania</taxon>
    </lineage>
</organism>
<keyword evidence="2" id="KW-1185">Reference proteome</keyword>
<gene>
    <name evidence="1" type="ORF">SAMN05444280_11883</name>
</gene>
<dbReference type="EMBL" id="FQZE01000018">
    <property type="protein sequence ID" value="SHJ40786.1"/>
    <property type="molecule type" value="Genomic_DNA"/>
</dbReference>